<dbReference type="Gene3D" id="3.50.50.60">
    <property type="entry name" value="FAD/NAD(P)-binding domain"/>
    <property type="match status" value="1"/>
</dbReference>
<keyword evidence="2" id="KW-0378">Hydrolase</keyword>
<dbReference type="PRINTS" id="PR00368">
    <property type="entry name" value="FADPNR"/>
</dbReference>
<dbReference type="InterPro" id="IPR038732">
    <property type="entry name" value="HpyO/CreE_NAD-binding"/>
</dbReference>
<evidence type="ECO:0000259" key="1">
    <source>
        <dbReference type="Pfam" id="PF13454"/>
    </source>
</evidence>
<dbReference type="PANTHER" id="PTHR40254">
    <property type="entry name" value="BLR0577 PROTEIN"/>
    <property type="match status" value="1"/>
</dbReference>
<dbReference type="RefSeq" id="WP_064453570.1">
    <property type="nucleotide sequence ID" value="NZ_CP015600.1"/>
</dbReference>
<protein>
    <submittedName>
        <fullName evidence="2">Hydroxyacylglutathione hydrolase</fullName>
    </submittedName>
</protein>
<dbReference type="STRING" id="219572.A7J50_4246"/>
<organism evidence="2 3">
    <name type="scientific">Pseudomonas antarctica</name>
    <dbReference type="NCBI Taxonomy" id="219572"/>
    <lineage>
        <taxon>Bacteria</taxon>
        <taxon>Pseudomonadati</taxon>
        <taxon>Pseudomonadota</taxon>
        <taxon>Gammaproteobacteria</taxon>
        <taxon>Pseudomonadales</taxon>
        <taxon>Pseudomonadaceae</taxon>
        <taxon>Pseudomonas</taxon>
    </lineage>
</organism>
<accession>A0A172Z541</accession>
<dbReference type="AlphaFoldDB" id="A0A172Z541"/>
<dbReference type="PANTHER" id="PTHR40254:SF1">
    <property type="entry name" value="BLR0577 PROTEIN"/>
    <property type="match status" value="1"/>
</dbReference>
<dbReference type="Pfam" id="PF13454">
    <property type="entry name" value="NAD_binding_9"/>
    <property type="match status" value="1"/>
</dbReference>
<feature type="domain" description="FAD-dependent urate hydroxylase HpyO/Asp monooxygenase CreE-like FAD/NAD(P)-binding" evidence="1">
    <location>
        <begin position="7"/>
        <end position="156"/>
    </location>
</feature>
<sequence>MNTKTLAIIGAGFCGSTLAVHLLRYPPVTPLKILLISRPGTMARGVAYSTRARAHVLNVPAGRMNALAGEDDSFYDYVKRSTPTATPGSFVERRVYGDYLEALLNDATRRAPLGCELQEVIGEVVKIVPQPNAQSALLLMDNGEHYRADTIVLSIGSCARQAPSIAPRYRQFYESPRYVHDPWQPGALDGISANDPVFLIGSGLTMLDVVLDLRDRGHKGTIQAVSRRGLLPQPHRELNAHPAYDEGLSQHMLTDCRVRHYVRAVRDAVRLHAQTGGDWRDIIGGLRSATLQLWHALPLDERRRFLRHIRPYWDAHRHRCAPQPGARLHEELASGQLKLLAGRIVGYASNPQSVSVSVRRRGASTEEHLEVKAVINCTTPALDLRQLDDPLLKSLRADGLLVPDALGTGMAIAPSGALLDCNAVPSDWLYYVGPFLQARDWEATAVPELREYVKSMAQTLTTALTQQ</sequence>
<proteinExistence type="predicted"/>
<dbReference type="PATRIC" id="fig|219572.3.peg.4365"/>
<name>A0A172Z541_9PSED</name>
<dbReference type="EMBL" id="CP015600">
    <property type="protein sequence ID" value="ANF87604.1"/>
    <property type="molecule type" value="Genomic_DNA"/>
</dbReference>
<dbReference type="SUPFAM" id="SSF51905">
    <property type="entry name" value="FAD/NAD(P)-binding domain"/>
    <property type="match status" value="1"/>
</dbReference>
<evidence type="ECO:0000313" key="3">
    <source>
        <dbReference type="Proteomes" id="UP000077829"/>
    </source>
</evidence>
<dbReference type="Proteomes" id="UP000077829">
    <property type="component" value="Chromosome"/>
</dbReference>
<reference evidence="2 3" key="1">
    <citation type="submission" date="2016-05" db="EMBL/GenBank/DDBJ databases">
        <title>Complete genome sequence of Pseudomonas antarctica PAMC 27494.</title>
        <authorList>
            <person name="Lee J."/>
        </authorList>
    </citation>
    <scope>NUCLEOTIDE SEQUENCE [LARGE SCALE GENOMIC DNA]</scope>
    <source>
        <strain evidence="2 3">PAMC 27494</strain>
    </source>
</reference>
<dbReference type="KEGG" id="panr:A7J50_4246"/>
<gene>
    <name evidence="2" type="ORF">A7J50_4246</name>
</gene>
<dbReference type="InterPro" id="IPR036188">
    <property type="entry name" value="FAD/NAD-bd_sf"/>
</dbReference>
<evidence type="ECO:0000313" key="2">
    <source>
        <dbReference type="EMBL" id="ANF87604.1"/>
    </source>
</evidence>
<dbReference type="InterPro" id="IPR052189">
    <property type="entry name" value="L-asp_N-monooxygenase_NS-form"/>
</dbReference>
<dbReference type="GO" id="GO:0016787">
    <property type="term" value="F:hydrolase activity"/>
    <property type="evidence" value="ECO:0007669"/>
    <property type="project" value="UniProtKB-KW"/>
</dbReference>